<dbReference type="Proteomes" id="UP000377595">
    <property type="component" value="Unassembled WGS sequence"/>
</dbReference>
<name>A0A5M3XKB8_9ACTN</name>
<dbReference type="OrthoDB" id="3533808at2"/>
<evidence type="ECO:0000313" key="1">
    <source>
        <dbReference type="EMBL" id="GES21206.1"/>
    </source>
</evidence>
<sequence length="157" mass="16664">MLRSNRSLYLRLGATLLAAVLVAVIALVVINGGQREPEPTAAEAGATLKAHILKLLDEVFAQNIQVTDPGGKDVPCGDDKVKRTFAATGHSATGSTPYNLNVVMLGAMDQVADYDIVDSTGARIRMTNESTETVILLESAEKGTYSVRGETQCLSRS</sequence>
<keyword evidence="2" id="KW-1185">Reference proteome</keyword>
<comment type="caution">
    <text evidence="1">The sequence shown here is derived from an EMBL/GenBank/DDBJ whole genome shotgun (WGS) entry which is preliminary data.</text>
</comment>
<evidence type="ECO:0000313" key="2">
    <source>
        <dbReference type="Proteomes" id="UP000377595"/>
    </source>
</evidence>
<accession>A0A5M3XKB8</accession>
<protein>
    <submittedName>
        <fullName evidence="1">Uncharacterized protein</fullName>
    </submittedName>
</protein>
<organism evidence="1 2">
    <name type="scientific">Acrocarpospora pleiomorpha</name>
    <dbReference type="NCBI Taxonomy" id="90975"/>
    <lineage>
        <taxon>Bacteria</taxon>
        <taxon>Bacillati</taxon>
        <taxon>Actinomycetota</taxon>
        <taxon>Actinomycetes</taxon>
        <taxon>Streptosporangiales</taxon>
        <taxon>Streptosporangiaceae</taxon>
        <taxon>Acrocarpospora</taxon>
    </lineage>
</organism>
<dbReference type="AlphaFoldDB" id="A0A5M3XKB8"/>
<gene>
    <name evidence="1" type="ORF">Aple_041020</name>
</gene>
<dbReference type="EMBL" id="BLAF01000021">
    <property type="protein sequence ID" value="GES21206.1"/>
    <property type="molecule type" value="Genomic_DNA"/>
</dbReference>
<reference evidence="1 2" key="1">
    <citation type="submission" date="2019-10" db="EMBL/GenBank/DDBJ databases">
        <title>Whole genome shotgun sequence of Acrocarpospora pleiomorpha NBRC 16267.</title>
        <authorList>
            <person name="Ichikawa N."/>
            <person name="Kimura A."/>
            <person name="Kitahashi Y."/>
            <person name="Komaki H."/>
            <person name="Oguchi A."/>
        </authorList>
    </citation>
    <scope>NUCLEOTIDE SEQUENCE [LARGE SCALE GENOMIC DNA]</scope>
    <source>
        <strain evidence="1 2">NBRC 16267</strain>
    </source>
</reference>
<dbReference type="RefSeq" id="WP_155346203.1">
    <property type="nucleotide sequence ID" value="NZ_BAAAHM010000003.1"/>
</dbReference>
<proteinExistence type="predicted"/>